<dbReference type="EMBL" id="JXMU01000030">
    <property type="protein sequence ID" value="KPB00079.1"/>
    <property type="molecule type" value="Genomic_DNA"/>
</dbReference>
<feature type="transmembrane region" description="Helical" evidence="6">
    <location>
        <begin position="63"/>
        <end position="83"/>
    </location>
</feature>
<protein>
    <recommendedName>
        <fullName evidence="9">Permease</fullName>
    </recommendedName>
</protein>
<dbReference type="STRING" id="1514904.SU32_15695"/>
<keyword evidence="5 6" id="KW-0472">Membrane</keyword>
<dbReference type="PANTHER" id="PTHR23291:SF50">
    <property type="entry name" value="PROTEIN LIFEGUARD 4"/>
    <property type="match status" value="1"/>
</dbReference>
<dbReference type="Pfam" id="PF01027">
    <property type="entry name" value="Bax1-I"/>
    <property type="match status" value="1"/>
</dbReference>
<feature type="transmembrane region" description="Helical" evidence="6">
    <location>
        <begin position="176"/>
        <end position="195"/>
    </location>
</feature>
<evidence type="ECO:0000256" key="3">
    <source>
        <dbReference type="ARBA" id="ARBA00022692"/>
    </source>
</evidence>
<feature type="transmembrane region" description="Helical" evidence="6">
    <location>
        <begin position="152"/>
        <end position="170"/>
    </location>
</feature>
<dbReference type="PATRIC" id="fig|1514904.3.peg.2545"/>
<evidence type="ECO:0000313" key="7">
    <source>
        <dbReference type="EMBL" id="KPB00079.1"/>
    </source>
</evidence>
<evidence type="ECO:0000256" key="1">
    <source>
        <dbReference type="ARBA" id="ARBA00004141"/>
    </source>
</evidence>
<dbReference type="AlphaFoldDB" id="A0A0M9GL80"/>
<name>A0A0M9GL80_9HYPH</name>
<dbReference type="GO" id="GO:0005886">
    <property type="term" value="C:plasma membrane"/>
    <property type="evidence" value="ECO:0007669"/>
    <property type="project" value="TreeGrafter"/>
</dbReference>
<proteinExistence type="inferred from homology"/>
<dbReference type="RefSeq" id="WP_054000328.1">
    <property type="nucleotide sequence ID" value="NZ_JXMU01000030.1"/>
</dbReference>
<comment type="similarity">
    <text evidence="2 6">Belongs to the BI1 family.</text>
</comment>
<feature type="transmembrane region" description="Helical" evidence="6">
    <location>
        <begin position="32"/>
        <end position="51"/>
    </location>
</feature>
<evidence type="ECO:0000313" key="8">
    <source>
        <dbReference type="Proteomes" id="UP000038011"/>
    </source>
</evidence>
<keyword evidence="4 6" id="KW-1133">Transmembrane helix</keyword>
<dbReference type="InterPro" id="IPR006214">
    <property type="entry name" value="Bax_inhibitor_1-related"/>
</dbReference>
<organism evidence="7 8">
    <name type="scientific">Ahrensia marina</name>
    <dbReference type="NCBI Taxonomy" id="1514904"/>
    <lineage>
        <taxon>Bacteria</taxon>
        <taxon>Pseudomonadati</taxon>
        <taxon>Pseudomonadota</taxon>
        <taxon>Alphaproteobacteria</taxon>
        <taxon>Hyphomicrobiales</taxon>
        <taxon>Ahrensiaceae</taxon>
        <taxon>Ahrensia</taxon>
    </lineage>
</organism>
<dbReference type="CDD" id="cd10432">
    <property type="entry name" value="BI-1-like_bacterial"/>
    <property type="match status" value="1"/>
</dbReference>
<keyword evidence="3 6" id="KW-0812">Transmembrane</keyword>
<keyword evidence="8" id="KW-1185">Reference proteome</keyword>
<dbReference type="OrthoDB" id="9793828at2"/>
<evidence type="ECO:0000256" key="6">
    <source>
        <dbReference type="RuleBase" id="RU004379"/>
    </source>
</evidence>
<sequence>MAEYQNYQKAAQSGVRSDAVIDEGLRAYMIRVYNYMALGIALTAGITLVLANSPALLSTISSMGIVFFIALLAASWFGPKLIYSAKSEGVAHAAYWGYAALWGLAIAPMVVAYLNIAPGIVVQAFAITSVLFGSMSLLGYTTKKNLSGIGQFAVMAMIGLIVVALANVFFFESSLVSVGISAVYVLLISAITAWETQEIKQMYLESDSASVANRKAIFGAFLLYGSFISMFIHILNLLGFMNQE</sequence>
<evidence type="ECO:0000256" key="5">
    <source>
        <dbReference type="ARBA" id="ARBA00023136"/>
    </source>
</evidence>
<feature type="transmembrane region" description="Helical" evidence="6">
    <location>
        <begin position="95"/>
        <end position="114"/>
    </location>
</feature>
<feature type="transmembrane region" description="Helical" evidence="6">
    <location>
        <begin position="216"/>
        <end position="241"/>
    </location>
</feature>
<evidence type="ECO:0000256" key="2">
    <source>
        <dbReference type="ARBA" id="ARBA00010350"/>
    </source>
</evidence>
<comment type="subcellular location">
    <subcellularLocation>
        <location evidence="1">Membrane</location>
        <topology evidence="1">Multi-pass membrane protein</topology>
    </subcellularLocation>
</comment>
<accession>A0A0M9GL80</accession>
<evidence type="ECO:0008006" key="9">
    <source>
        <dbReference type="Google" id="ProtNLM"/>
    </source>
</evidence>
<reference evidence="7 8" key="1">
    <citation type="submission" date="2015-01" db="EMBL/GenBank/DDBJ databases">
        <title>Ahrensia donghaiensis sp. nov., a novel dimethylsulphoniopropionate-cleavage bacterium isolated from seawater and emended descriptions of the genus Ahrensia and Ahrensia kielensis.</title>
        <authorList>
            <person name="Liu J."/>
        </authorList>
    </citation>
    <scope>NUCLEOTIDE SEQUENCE [LARGE SCALE GENOMIC DNA]</scope>
    <source>
        <strain evidence="7 8">LZD062</strain>
    </source>
</reference>
<gene>
    <name evidence="7" type="ORF">SU32_15695</name>
</gene>
<dbReference type="Proteomes" id="UP000038011">
    <property type="component" value="Unassembled WGS sequence"/>
</dbReference>
<feature type="transmembrane region" description="Helical" evidence="6">
    <location>
        <begin position="120"/>
        <end position="140"/>
    </location>
</feature>
<comment type="caution">
    <text evidence="7">The sequence shown here is derived from an EMBL/GenBank/DDBJ whole genome shotgun (WGS) entry which is preliminary data.</text>
</comment>
<dbReference type="PANTHER" id="PTHR23291">
    <property type="entry name" value="BAX INHIBITOR-RELATED"/>
    <property type="match status" value="1"/>
</dbReference>
<evidence type="ECO:0000256" key="4">
    <source>
        <dbReference type="ARBA" id="ARBA00022989"/>
    </source>
</evidence>